<evidence type="ECO:0000313" key="2">
    <source>
        <dbReference type="EMBL" id="QSS56746.1"/>
    </source>
</evidence>
<proteinExistence type="predicted"/>
<feature type="region of interest" description="Disordered" evidence="1">
    <location>
        <begin position="57"/>
        <end position="77"/>
    </location>
</feature>
<reference evidence="2" key="1">
    <citation type="submission" date="2021-01" db="EMBL/GenBank/DDBJ databases">
        <title>Chromosome-level genome assembly of a human fungal pathogen reveals clustering of transcriptionally co-regulated genes.</title>
        <authorList>
            <person name="Voorhies M."/>
            <person name="Cohen S."/>
            <person name="Shea T.P."/>
            <person name="Petrus S."/>
            <person name="Munoz J.F."/>
            <person name="Poplawski S."/>
            <person name="Goldman W.E."/>
            <person name="Michael T."/>
            <person name="Cuomo C.A."/>
            <person name="Sil A."/>
            <person name="Beyhan S."/>
        </authorList>
    </citation>
    <scope>NUCLEOTIDE SEQUENCE</scope>
    <source>
        <strain evidence="2">H88</strain>
    </source>
</reference>
<dbReference type="VEuPathDB" id="FungiDB:I7I53_05046"/>
<feature type="compositionally biased region" description="Low complexity" evidence="1">
    <location>
        <begin position="57"/>
        <end position="76"/>
    </location>
</feature>
<gene>
    <name evidence="2" type="ORF">I7I53_05046</name>
</gene>
<accession>A0A8A1LRS4</accession>
<protein>
    <submittedName>
        <fullName evidence="2">Uncharacterized protein</fullName>
    </submittedName>
</protein>
<name>A0A8A1LRS4_AJEC8</name>
<sequence length="92" mass="10141">MRSRFFYLTALKITASLPYATSTTRLPATRNDVPRRPMPHGEIAQCCCLPTSFANFSVSSASSPSSSPYPKSTRPPISLFPEYLTRSILPVT</sequence>
<evidence type="ECO:0000313" key="3">
    <source>
        <dbReference type="Proteomes" id="UP000663419"/>
    </source>
</evidence>
<dbReference type="Proteomes" id="UP000663419">
    <property type="component" value="Chromosome 5"/>
</dbReference>
<evidence type="ECO:0000256" key="1">
    <source>
        <dbReference type="SAM" id="MobiDB-lite"/>
    </source>
</evidence>
<organism evidence="2 3">
    <name type="scientific">Ajellomyces capsulatus (strain H88)</name>
    <name type="common">Darling's disease fungus</name>
    <name type="synonym">Histoplasma capsulatum</name>
    <dbReference type="NCBI Taxonomy" id="544711"/>
    <lineage>
        <taxon>Eukaryota</taxon>
        <taxon>Fungi</taxon>
        <taxon>Dikarya</taxon>
        <taxon>Ascomycota</taxon>
        <taxon>Pezizomycotina</taxon>
        <taxon>Eurotiomycetes</taxon>
        <taxon>Eurotiomycetidae</taxon>
        <taxon>Onygenales</taxon>
        <taxon>Ajellomycetaceae</taxon>
        <taxon>Histoplasma</taxon>
    </lineage>
</organism>
<dbReference type="EMBL" id="CP069106">
    <property type="protein sequence ID" value="QSS56746.1"/>
    <property type="molecule type" value="Genomic_DNA"/>
</dbReference>
<dbReference type="AlphaFoldDB" id="A0A8A1LRS4"/>